<proteinExistence type="predicted"/>
<sequence length="125" mass="14530">MGLFRDTSVLFPVSIYSHDRQKELESLCAWHVCNFEFDDALHCARSLIKTADSTGNDFRKLSAYAFAGQAYMAADKPDSAFIWLCEGLKLWEEDEDRYVKTKGYSELKSSTICLRERLPQWYPER</sequence>
<protein>
    <recommendedName>
        <fullName evidence="3">Tetratricopeptide repeat protein</fullName>
    </recommendedName>
</protein>
<gene>
    <name evidence="1" type="ORF">IAC87_06095</name>
</gene>
<comment type="caution">
    <text evidence="1">The sequence shown here is derived from an EMBL/GenBank/DDBJ whole genome shotgun (WGS) entry which is preliminary data.</text>
</comment>
<evidence type="ECO:0000313" key="2">
    <source>
        <dbReference type="Proteomes" id="UP000823772"/>
    </source>
</evidence>
<evidence type="ECO:0000313" key="1">
    <source>
        <dbReference type="EMBL" id="MBO8482100.1"/>
    </source>
</evidence>
<reference evidence="1" key="1">
    <citation type="submission" date="2020-10" db="EMBL/GenBank/DDBJ databases">
        <authorList>
            <person name="Gilroy R."/>
        </authorList>
    </citation>
    <scope>NUCLEOTIDE SEQUENCE</scope>
    <source>
        <strain evidence="1">B3-2255</strain>
    </source>
</reference>
<name>A0A9D9J0Q5_9BACT</name>
<dbReference type="AlphaFoldDB" id="A0A9D9J0Q5"/>
<dbReference type="EMBL" id="JADILY010000127">
    <property type="protein sequence ID" value="MBO8482100.1"/>
    <property type="molecule type" value="Genomic_DNA"/>
</dbReference>
<organism evidence="1 2">
    <name type="scientific">Candidatus Merdivivens faecigallinarum</name>
    <dbReference type="NCBI Taxonomy" id="2840871"/>
    <lineage>
        <taxon>Bacteria</taxon>
        <taxon>Pseudomonadati</taxon>
        <taxon>Bacteroidota</taxon>
        <taxon>Bacteroidia</taxon>
        <taxon>Bacteroidales</taxon>
        <taxon>Muribaculaceae</taxon>
        <taxon>Muribaculaceae incertae sedis</taxon>
        <taxon>Candidatus Merdivivens</taxon>
    </lineage>
</organism>
<accession>A0A9D9J0Q5</accession>
<evidence type="ECO:0008006" key="3">
    <source>
        <dbReference type="Google" id="ProtNLM"/>
    </source>
</evidence>
<reference evidence="1" key="2">
    <citation type="journal article" date="2021" name="PeerJ">
        <title>Extensive microbial diversity within the chicken gut microbiome revealed by metagenomics and culture.</title>
        <authorList>
            <person name="Gilroy R."/>
            <person name="Ravi A."/>
            <person name="Getino M."/>
            <person name="Pursley I."/>
            <person name="Horton D.L."/>
            <person name="Alikhan N.F."/>
            <person name="Baker D."/>
            <person name="Gharbi K."/>
            <person name="Hall N."/>
            <person name="Watson M."/>
            <person name="Adriaenssens E.M."/>
            <person name="Foster-Nyarko E."/>
            <person name="Jarju S."/>
            <person name="Secka A."/>
            <person name="Antonio M."/>
            <person name="Oren A."/>
            <person name="Chaudhuri R.R."/>
            <person name="La Ragione R."/>
            <person name="Hildebrand F."/>
            <person name="Pallen M.J."/>
        </authorList>
    </citation>
    <scope>NUCLEOTIDE SEQUENCE</scope>
    <source>
        <strain evidence="1">B3-2255</strain>
    </source>
</reference>
<dbReference type="Proteomes" id="UP000823772">
    <property type="component" value="Unassembled WGS sequence"/>
</dbReference>